<dbReference type="AlphaFoldDB" id="A0A367M683"/>
<accession>A0A367M683</accession>
<protein>
    <submittedName>
        <fullName evidence="1">Inner membrane protein YpjD</fullName>
    </submittedName>
</protein>
<proteinExistence type="predicted"/>
<name>A0A367M683_PSEAI</name>
<evidence type="ECO:0000313" key="1">
    <source>
        <dbReference type="EMBL" id="RCI72792.1"/>
    </source>
</evidence>
<organism evidence="1 2">
    <name type="scientific">Pseudomonas aeruginosa</name>
    <dbReference type="NCBI Taxonomy" id="287"/>
    <lineage>
        <taxon>Bacteria</taxon>
        <taxon>Pseudomonadati</taxon>
        <taxon>Pseudomonadota</taxon>
        <taxon>Gammaproteobacteria</taxon>
        <taxon>Pseudomonadales</taxon>
        <taxon>Pseudomonadaceae</taxon>
        <taxon>Pseudomonas</taxon>
    </lineage>
</organism>
<sequence>MHPLLPSLIAAVLYLGTAAYQGACVSKRTAP</sequence>
<evidence type="ECO:0000313" key="2">
    <source>
        <dbReference type="Proteomes" id="UP000253594"/>
    </source>
</evidence>
<dbReference type="Proteomes" id="UP000253594">
    <property type="component" value="Unassembled WGS sequence"/>
</dbReference>
<dbReference type="EMBL" id="QORE01000820">
    <property type="protein sequence ID" value="RCI72792.1"/>
    <property type="molecule type" value="Genomic_DNA"/>
</dbReference>
<comment type="caution">
    <text evidence="1">The sequence shown here is derived from an EMBL/GenBank/DDBJ whole genome shotgun (WGS) entry which is preliminary data.</text>
</comment>
<gene>
    <name evidence="1" type="ORF">DT376_21835</name>
</gene>
<feature type="non-terminal residue" evidence="1">
    <location>
        <position position="31"/>
    </location>
</feature>
<reference evidence="1 2" key="1">
    <citation type="submission" date="2018-07" db="EMBL/GenBank/DDBJ databases">
        <title>Mechanisms of high-level aminoglycoside resistance among Gram-negative pathogens in Brazil.</title>
        <authorList>
            <person name="Ballaben A.S."/>
            <person name="Darini A.L.C."/>
            <person name="Doi Y."/>
        </authorList>
    </citation>
    <scope>NUCLEOTIDE SEQUENCE [LARGE SCALE GENOMIC DNA]</scope>
    <source>
        <strain evidence="1 2">B2-305</strain>
    </source>
</reference>